<evidence type="ECO:0000256" key="7">
    <source>
        <dbReference type="ARBA" id="ARBA00022723"/>
    </source>
</evidence>
<evidence type="ECO:0000256" key="8">
    <source>
        <dbReference type="ARBA" id="ARBA00022741"/>
    </source>
</evidence>
<dbReference type="GO" id="GO:0046872">
    <property type="term" value="F:metal ion binding"/>
    <property type="evidence" value="ECO:0007669"/>
    <property type="project" value="UniProtKB-KW"/>
</dbReference>
<name>A0A814CFD5_ADIRI</name>
<dbReference type="SMART" id="SM00865">
    <property type="entry name" value="Tubulin_C"/>
    <property type="match status" value="1"/>
</dbReference>
<dbReference type="InterPro" id="IPR000217">
    <property type="entry name" value="Tubulin"/>
</dbReference>
<dbReference type="InterPro" id="IPR037103">
    <property type="entry name" value="Tubulin/FtsZ-like_C"/>
</dbReference>
<dbReference type="GO" id="GO:0005874">
    <property type="term" value="C:microtubule"/>
    <property type="evidence" value="ECO:0007669"/>
    <property type="project" value="UniProtKB-KW"/>
</dbReference>
<sequence length="451" mass="50781">MREIVNISIGQCGNQIASKFWETVANEHGLSPLGVYDGDSDLQLERINVYFNEATGGKYVPRAILCDLDTGAIDCIRASCYGQIFRPDNFVFGTVGAGNNWARGYYGEGSETIDYLLDSIRREVESTDCMQGFQIMQGIGGGSGSGLGSLVLNRLREEYPDRMIVSYTVFPSPQVSESIVEPYNALLATHYHIESTDMLICFDNEALYEICTRSLKISTPTLTDLNHLIANTMSGITTCLRFPGQLNADLRKLAVNMVPFPRLHFFMSSLAPLTSRTAQSYRTMSVLDLVHQVFNPRNAMCAVDPRQGRYLTVALVFRGRLSMREIDEQLLNVQNRNSQYFIEWIPNNVKTAVCDIPPRGCRMSCTFLASRFTANNTAVEQLFRKICQQFCAMYKRKAFIHWYTAEGMDDIEFTDAEASLNDLISEYQQIGNYDTSEQIGESSSKEQLKLQ</sequence>
<dbReference type="AlphaFoldDB" id="A0A814CFD5"/>
<dbReference type="InterPro" id="IPR023123">
    <property type="entry name" value="Tubulin_C"/>
</dbReference>
<dbReference type="Pfam" id="PF03953">
    <property type="entry name" value="Tubulin_C"/>
    <property type="match status" value="1"/>
</dbReference>
<dbReference type="EMBL" id="CAJNOR010000533">
    <property type="protein sequence ID" value="CAF0940714.1"/>
    <property type="molecule type" value="Genomic_DNA"/>
</dbReference>
<comment type="cofactor">
    <cofactor evidence="1">
        <name>Mg(2+)</name>
        <dbReference type="ChEBI" id="CHEBI:18420"/>
    </cofactor>
</comment>
<keyword evidence="5" id="KW-0963">Cytoplasm</keyword>
<gene>
    <name evidence="15" type="ORF">XAT740_LOCUS10100</name>
</gene>
<dbReference type="GO" id="GO:0005525">
    <property type="term" value="F:GTP binding"/>
    <property type="evidence" value="ECO:0007669"/>
    <property type="project" value="UniProtKB-KW"/>
</dbReference>
<dbReference type="InterPro" id="IPR013838">
    <property type="entry name" value="Beta-tubulin_BS"/>
</dbReference>
<keyword evidence="9" id="KW-0460">Magnesium</keyword>
<dbReference type="Gene3D" id="3.30.1330.20">
    <property type="entry name" value="Tubulin/FtsZ, C-terminal domain"/>
    <property type="match status" value="1"/>
</dbReference>
<dbReference type="PROSITE" id="PS00228">
    <property type="entry name" value="TUBULIN_B_AUTOREG"/>
    <property type="match status" value="1"/>
</dbReference>
<evidence type="ECO:0000256" key="4">
    <source>
        <dbReference type="ARBA" id="ARBA00011747"/>
    </source>
</evidence>
<dbReference type="FunFam" id="3.30.1330.20:FF:000009">
    <property type="entry name" value="Tubulin beta chain"/>
    <property type="match status" value="1"/>
</dbReference>
<protein>
    <recommendedName>
        <fullName evidence="17">Tubulin beta chain</fullName>
    </recommendedName>
</protein>
<dbReference type="Gene3D" id="3.40.50.1440">
    <property type="entry name" value="Tubulin/FtsZ, GTPase domain"/>
    <property type="match status" value="1"/>
</dbReference>
<dbReference type="GO" id="GO:0005200">
    <property type="term" value="F:structural constituent of cytoskeleton"/>
    <property type="evidence" value="ECO:0007669"/>
    <property type="project" value="InterPro"/>
</dbReference>
<keyword evidence="8" id="KW-0547">Nucleotide-binding</keyword>
<comment type="function">
    <text evidence="12">Tubulin is the major constituent of microtubules, a cylinder consisting of laterally associated linear protofilaments composed of alpha- and beta-tubulin heterodimers. Microtubules grow by the addition of GTP-tubulin dimers to the microtubule end, where a stabilizing cap forms. Below the cap, tubulin dimers are in GDP-bound state, owing to GTPase activity of alpha-tubulin.</text>
</comment>
<evidence type="ECO:0000256" key="3">
    <source>
        <dbReference type="ARBA" id="ARBA00009636"/>
    </source>
</evidence>
<dbReference type="SUPFAM" id="SSF55307">
    <property type="entry name" value="Tubulin C-terminal domain-like"/>
    <property type="match status" value="1"/>
</dbReference>
<keyword evidence="11" id="KW-0206">Cytoskeleton</keyword>
<dbReference type="CDD" id="cd02187">
    <property type="entry name" value="beta_tubulin"/>
    <property type="match status" value="1"/>
</dbReference>
<dbReference type="InterPro" id="IPR018316">
    <property type="entry name" value="Tubulin/FtsZ_2-layer-sand-dom"/>
</dbReference>
<keyword evidence="16" id="KW-1185">Reference proteome</keyword>
<evidence type="ECO:0000256" key="12">
    <source>
        <dbReference type="ARBA" id="ARBA00034296"/>
    </source>
</evidence>
<dbReference type="GO" id="GO:0007017">
    <property type="term" value="P:microtubule-based process"/>
    <property type="evidence" value="ECO:0007669"/>
    <property type="project" value="InterPro"/>
</dbReference>
<evidence type="ECO:0000256" key="6">
    <source>
        <dbReference type="ARBA" id="ARBA00022701"/>
    </source>
</evidence>
<accession>A0A814CFD5</accession>
<comment type="subcellular location">
    <subcellularLocation>
        <location evidence="2">Cytoplasm</location>
        <location evidence="2">Cytoskeleton</location>
    </subcellularLocation>
</comment>
<dbReference type="SUPFAM" id="SSF52490">
    <property type="entry name" value="Tubulin nucleotide-binding domain-like"/>
    <property type="match status" value="1"/>
</dbReference>
<reference evidence="15" key="1">
    <citation type="submission" date="2021-02" db="EMBL/GenBank/DDBJ databases">
        <authorList>
            <person name="Nowell W R."/>
        </authorList>
    </citation>
    <scope>NUCLEOTIDE SEQUENCE</scope>
</reference>
<dbReference type="InterPro" id="IPR008280">
    <property type="entry name" value="Tub_FtsZ_C"/>
</dbReference>
<feature type="domain" description="Tubulin/FtsZ GTPase" evidence="13">
    <location>
        <begin position="47"/>
        <end position="244"/>
    </location>
</feature>
<dbReference type="PANTHER" id="PTHR11588">
    <property type="entry name" value="TUBULIN"/>
    <property type="match status" value="1"/>
</dbReference>
<evidence type="ECO:0000256" key="2">
    <source>
        <dbReference type="ARBA" id="ARBA00004245"/>
    </source>
</evidence>
<dbReference type="FunFam" id="3.40.50.1440:FF:000006">
    <property type="entry name" value="Tubulin beta chain"/>
    <property type="match status" value="1"/>
</dbReference>
<dbReference type="InterPro" id="IPR036525">
    <property type="entry name" value="Tubulin/FtsZ_GTPase_sf"/>
</dbReference>
<evidence type="ECO:0000259" key="14">
    <source>
        <dbReference type="SMART" id="SM00865"/>
    </source>
</evidence>
<evidence type="ECO:0000256" key="10">
    <source>
        <dbReference type="ARBA" id="ARBA00023134"/>
    </source>
</evidence>
<keyword evidence="6" id="KW-0493">Microtubule</keyword>
<evidence type="ECO:0000256" key="1">
    <source>
        <dbReference type="ARBA" id="ARBA00001946"/>
    </source>
</evidence>
<dbReference type="Gene3D" id="1.10.287.600">
    <property type="entry name" value="Helix hairpin bin"/>
    <property type="match status" value="1"/>
</dbReference>
<evidence type="ECO:0008006" key="17">
    <source>
        <dbReference type="Google" id="ProtNLM"/>
    </source>
</evidence>
<dbReference type="PRINTS" id="PR01161">
    <property type="entry name" value="TUBULIN"/>
</dbReference>
<comment type="subunit">
    <text evidence="4">Dimer of alpha and beta chains. A typical microtubule is a hollow water-filled tube with an outer diameter of 25 nm and an inner diameter of 15 nM. Alpha-beta heterodimers associate head-to-tail to form protofilaments running lengthwise along the microtubule wall with the beta-tubulin subunit facing the microtubule plus end conferring a structural polarity. Microtubules usually have 13 protofilaments but different protofilament numbers can be found in some organisms and specialized cells.</text>
</comment>
<comment type="caution">
    <text evidence="15">The sequence shown here is derived from an EMBL/GenBank/DDBJ whole genome shotgun (WGS) entry which is preliminary data.</text>
</comment>
<feature type="domain" description="Tubulin/FtsZ 2-layer sandwich" evidence="14">
    <location>
        <begin position="246"/>
        <end position="388"/>
    </location>
</feature>
<evidence type="ECO:0000256" key="9">
    <source>
        <dbReference type="ARBA" id="ARBA00022842"/>
    </source>
</evidence>
<evidence type="ECO:0000256" key="5">
    <source>
        <dbReference type="ARBA" id="ARBA00022490"/>
    </source>
</evidence>
<dbReference type="Pfam" id="PF00091">
    <property type="entry name" value="Tubulin"/>
    <property type="match status" value="1"/>
</dbReference>
<evidence type="ECO:0000259" key="13">
    <source>
        <dbReference type="SMART" id="SM00864"/>
    </source>
</evidence>
<proteinExistence type="inferred from homology"/>
<dbReference type="InterPro" id="IPR003008">
    <property type="entry name" value="Tubulin_FtsZ_GTPase"/>
</dbReference>
<evidence type="ECO:0000313" key="16">
    <source>
        <dbReference type="Proteomes" id="UP000663828"/>
    </source>
</evidence>
<comment type="similarity">
    <text evidence="3">Belongs to the tubulin family.</text>
</comment>
<organism evidence="15 16">
    <name type="scientific">Adineta ricciae</name>
    <name type="common">Rotifer</name>
    <dbReference type="NCBI Taxonomy" id="249248"/>
    <lineage>
        <taxon>Eukaryota</taxon>
        <taxon>Metazoa</taxon>
        <taxon>Spiralia</taxon>
        <taxon>Gnathifera</taxon>
        <taxon>Rotifera</taxon>
        <taxon>Eurotatoria</taxon>
        <taxon>Bdelloidea</taxon>
        <taxon>Adinetida</taxon>
        <taxon>Adinetidae</taxon>
        <taxon>Adineta</taxon>
    </lineage>
</organism>
<evidence type="ECO:0000256" key="11">
    <source>
        <dbReference type="ARBA" id="ARBA00023212"/>
    </source>
</evidence>
<dbReference type="GO" id="GO:0003924">
    <property type="term" value="F:GTPase activity"/>
    <property type="evidence" value="ECO:0007669"/>
    <property type="project" value="InterPro"/>
</dbReference>
<keyword evidence="10" id="KW-0342">GTP-binding</keyword>
<dbReference type="Proteomes" id="UP000663828">
    <property type="component" value="Unassembled WGS sequence"/>
</dbReference>
<keyword evidence="7" id="KW-0479">Metal-binding</keyword>
<dbReference type="InterPro" id="IPR002453">
    <property type="entry name" value="Beta_tubulin"/>
</dbReference>
<dbReference type="PRINTS" id="PR01163">
    <property type="entry name" value="BETATUBULIN"/>
</dbReference>
<evidence type="ECO:0000313" key="15">
    <source>
        <dbReference type="EMBL" id="CAF0940714.1"/>
    </source>
</evidence>
<dbReference type="SMART" id="SM00864">
    <property type="entry name" value="Tubulin"/>
    <property type="match status" value="1"/>
</dbReference>